<keyword evidence="4" id="KW-0472">Membrane</keyword>
<feature type="domain" description="C-type lectin" evidence="5">
    <location>
        <begin position="120"/>
        <end position="222"/>
    </location>
</feature>
<reference evidence="6" key="1">
    <citation type="submission" date="2015-05" db="EMBL/GenBank/DDBJ databases">
        <title>An efficient and cost-effective strategy for assembling high-diversity genomic regions.</title>
        <authorList>
            <person name="Chang L."/>
            <person name="He S."/>
            <person name="Mao D."/>
        </authorList>
    </citation>
    <scope>NUCLEOTIDE SEQUENCE</scope>
</reference>
<evidence type="ECO:0000256" key="3">
    <source>
        <dbReference type="ARBA" id="ARBA00023157"/>
    </source>
</evidence>
<evidence type="ECO:0000313" key="6">
    <source>
        <dbReference type="EMBL" id="ALP32467.1"/>
    </source>
</evidence>
<proteinExistence type="predicted"/>
<dbReference type="SUPFAM" id="SSF56436">
    <property type="entry name" value="C-type lectin-like"/>
    <property type="match status" value="1"/>
</dbReference>
<dbReference type="PROSITE" id="PS00615">
    <property type="entry name" value="C_TYPE_LECTIN_1"/>
    <property type="match status" value="1"/>
</dbReference>
<dbReference type="InterPro" id="IPR016187">
    <property type="entry name" value="CTDL_fold"/>
</dbReference>
<dbReference type="SMART" id="SM00034">
    <property type="entry name" value="CLECT"/>
    <property type="match status" value="1"/>
</dbReference>
<dbReference type="Pfam" id="PF00059">
    <property type="entry name" value="Lectin_C"/>
    <property type="match status" value="1"/>
</dbReference>
<dbReference type="GO" id="GO:0005886">
    <property type="term" value="C:plasma membrane"/>
    <property type="evidence" value="ECO:0007669"/>
    <property type="project" value="UniProtKB-SubCell"/>
</dbReference>
<comment type="subcellular location">
    <subcellularLocation>
        <location evidence="1">Cell membrane</location>
        <topology evidence="1">Single-pass type II membrane protein</topology>
    </subcellularLocation>
</comment>
<dbReference type="GO" id="GO:0030246">
    <property type="term" value="F:carbohydrate binding"/>
    <property type="evidence" value="ECO:0007669"/>
    <property type="project" value="UniProtKB-KW"/>
</dbReference>
<dbReference type="InterPro" id="IPR016186">
    <property type="entry name" value="C-type_lectin-like/link_sf"/>
</dbReference>
<dbReference type="InterPro" id="IPR050828">
    <property type="entry name" value="C-type_lectin/matrix_domain"/>
</dbReference>
<dbReference type="PROSITE" id="PS50041">
    <property type="entry name" value="C_TYPE_LECTIN_2"/>
    <property type="match status" value="1"/>
</dbReference>
<dbReference type="InterPro" id="IPR033992">
    <property type="entry name" value="NKR-like_CTLD"/>
</dbReference>
<dbReference type="PANTHER" id="PTHR45710:SF8">
    <property type="entry name" value="RERATING FAMILY MEMBER 4"/>
    <property type="match status" value="1"/>
</dbReference>
<evidence type="ECO:0000256" key="2">
    <source>
        <dbReference type="ARBA" id="ARBA00022734"/>
    </source>
</evidence>
<evidence type="ECO:0000256" key="1">
    <source>
        <dbReference type="ARBA" id="ARBA00004401"/>
    </source>
</evidence>
<keyword evidence="4" id="KW-1133">Transmembrane helix</keyword>
<dbReference type="Gene3D" id="3.10.100.10">
    <property type="entry name" value="Mannose-Binding Protein A, subunit A"/>
    <property type="match status" value="1"/>
</dbReference>
<keyword evidence="2 6" id="KW-0430">Lectin</keyword>
<dbReference type="PANTHER" id="PTHR45710">
    <property type="entry name" value="C-TYPE LECTIN DOMAIN-CONTAINING PROTEIN 180"/>
    <property type="match status" value="1"/>
</dbReference>
<name>A0A0S2RSL9_NIPNI</name>
<dbReference type="AlphaFoldDB" id="A0A0S2RSL9"/>
<keyword evidence="3" id="KW-1015">Disulfide bond</keyword>
<dbReference type="CDD" id="cd03593">
    <property type="entry name" value="CLECT_NK_receptors_like"/>
    <property type="match status" value="1"/>
</dbReference>
<protein>
    <submittedName>
        <fullName evidence="6">C-type lectin</fullName>
    </submittedName>
</protein>
<keyword evidence="4" id="KW-0812">Transmembrane</keyword>
<dbReference type="InterPro" id="IPR001304">
    <property type="entry name" value="C-type_lectin-like"/>
</dbReference>
<sequence length="231" mass="24860">MSAGAESKLQPCIGSPPICLAPSLALTSACLCGGAPGSHWHRDVVPPPEVPGHQDSRTDGRVVGERCARHRVCALVLAVLVALVLALAAALAVQSAGRRGGNADAPAAPVPGCPWDWVGYRTVCCYLSREEGSWEWSQERCSSLGASLAVLKRGWEMELLWRLKGNVAYWLGLRRRGERLEWVDGSSFNQTFLVGGRGECVYLNDRDLASSSCSQPRPYLCSKPQALMGQS</sequence>
<accession>A0A0S2RSL9</accession>
<feature type="transmembrane region" description="Helical" evidence="4">
    <location>
        <begin position="72"/>
        <end position="93"/>
    </location>
</feature>
<evidence type="ECO:0000256" key="4">
    <source>
        <dbReference type="SAM" id="Phobius"/>
    </source>
</evidence>
<dbReference type="EMBL" id="KR995141">
    <property type="protein sequence ID" value="ALP32467.1"/>
    <property type="molecule type" value="Genomic_DNA"/>
</dbReference>
<evidence type="ECO:0000259" key="5">
    <source>
        <dbReference type="PROSITE" id="PS50041"/>
    </source>
</evidence>
<organism evidence="6">
    <name type="scientific">Nipponia nippon</name>
    <name type="common">Crested ibis</name>
    <name type="synonym">Ibis nippon</name>
    <dbReference type="NCBI Taxonomy" id="128390"/>
    <lineage>
        <taxon>Eukaryota</taxon>
        <taxon>Metazoa</taxon>
        <taxon>Chordata</taxon>
        <taxon>Craniata</taxon>
        <taxon>Vertebrata</taxon>
        <taxon>Euteleostomi</taxon>
        <taxon>Archelosauria</taxon>
        <taxon>Archosauria</taxon>
        <taxon>Dinosauria</taxon>
        <taxon>Saurischia</taxon>
        <taxon>Theropoda</taxon>
        <taxon>Coelurosauria</taxon>
        <taxon>Aves</taxon>
        <taxon>Neognathae</taxon>
        <taxon>Neoaves</taxon>
        <taxon>Aequornithes</taxon>
        <taxon>Pelecaniformes</taxon>
        <taxon>Threskiornithidae</taxon>
        <taxon>Nipponia</taxon>
    </lineage>
</organism>
<dbReference type="InterPro" id="IPR018378">
    <property type="entry name" value="C-type_lectin_CS"/>
</dbReference>